<feature type="domain" description="Microcin J25-processing protein McjB C-terminal" evidence="1">
    <location>
        <begin position="24"/>
        <end position="126"/>
    </location>
</feature>
<dbReference type="RefSeq" id="WP_192762704.1">
    <property type="nucleotide sequence ID" value="NZ_JADBDZ010000001.1"/>
</dbReference>
<evidence type="ECO:0000259" key="1">
    <source>
        <dbReference type="Pfam" id="PF13471"/>
    </source>
</evidence>
<reference evidence="2 3" key="1">
    <citation type="submission" date="2020-10" db="EMBL/GenBank/DDBJ databases">
        <title>Sequencing the genomes of 1000 actinobacteria strains.</title>
        <authorList>
            <person name="Klenk H.-P."/>
        </authorList>
    </citation>
    <scope>NUCLEOTIDE SEQUENCE [LARGE SCALE GENOMIC DNA]</scope>
    <source>
        <strain evidence="2 3">DSM 46744</strain>
    </source>
</reference>
<sequence>MTMPVTLERTGRVPLRKRVAARPAVALAALLERLPPRRMRRALRVLRRGARPATLAQATAAREAVVAVSVRCAGQGCLRRSLAVVLLCRMGGTWPDWCTGVRTEPFRAHAWVEAEGTAAGEHDDMLLYAKTMTVPARVRKGR</sequence>
<dbReference type="Proteomes" id="UP000627838">
    <property type="component" value="Unassembled WGS sequence"/>
</dbReference>
<accession>A0ABR9K2E5</accession>
<dbReference type="InterPro" id="IPR053521">
    <property type="entry name" value="McjB-like"/>
</dbReference>
<protein>
    <recommendedName>
        <fullName evidence="1">Microcin J25-processing protein McjB C-terminal domain-containing protein</fullName>
    </recommendedName>
</protein>
<gene>
    <name evidence="2" type="ORF">H4W34_006534</name>
</gene>
<organism evidence="2 3">
    <name type="scientific">Actinomadura algeriensis</name>
    <dbReference type="NCBI Taxonomy" id="1679523"/>
    <lineage>
        <taxon>Bacteria</taxon>
        <taxon>Bacillati</taxon>
        <taxon>Actinomycetota</taxon>
        <taxon>Actinomycetes</taxon>
        <taxon>Streptosporangiales</taxon>
        <taxon>Thermomonosporaceae</taxon>
        <taxon>Actinomadura</taxon>
    </lineage>
</organism>
<evidence type="ECO:0000313" key="2">
    <source>
        <dbReference type="EMBL" id="MBE1536701.1"/>
    </source>
</evidence>
<dbReference type="EMBL" id="JADBDZ010000001">
    <property type="protein sequence ID" value="MBE1536701.1"/>
    <property type="molecule type" value="Genomic_DNA"/>
</dbReference>
<dbReference type="InterPro" id="IPR032708">
    <property type="entry name" value="McjB_C"/>
</dbReference>
<evidence type="ECO:0000313" key="3">
    <source>
        <dbReference type="Proteomes" id="UP000627838"/>
    </source>
</evidence>
<name>A0ABR9K2E5_9ACTN</name>
<proteinExistence type="predicted"/>
<dbReference type="Pfam" id="PF13471">
    <property type="entry name" value="Transglut_core3"/>
    <property type="match status" value="1"/>
</dbReference>
<dbReference type="NCBIfam" id="NF033537">
    <property type="entry name" value="lasso_biosyn_B2"/>
    <property type="match status" value="1"/>
</dbReference>
<comment type="caution">
    <text evidence="2">The sequence shown here is derived from an EMBL/GenBank/DDBJ whole genome shotgun (WGS) entry which is preliminary data.</text>
</comment>
<keyword evidence="3" id="KW-1185">Reference proteome</keyword>